<proteinExistence type="predicted"/>
<dbReference type="CDD" id="cd12797">
    <property type="entry name" value="M23_peptidase"/>
    <property type="match status" value="1"/>
</dbReference>
<dbReference type="PANTHER" id="PTHR21666">
    <property type="entry name" value="PEPTIDASE-RELATED"/>
    <property type="match status" value="1"/>
</dbReference>
<dbReference type="Gene3D" id="2.70.70.10">
    <property type="entry name" value="Glucose Permease (Domain IIA)"/>
    <property type="match status" value="1"/>
</dbReference>
<evidence type="ECO:0000313" key="3">
    <source>
        <dbReference type="Proteomes" id="UP000530564"/>
    </source>
</evidence>
<name>A0A840A0M9_9CAUL</name>
<organism evidence="2 3">
    <name type="scientific">Phenylobacterium haematophilum</name>
    <dbReference type="NCBI Taxonomy" id="98513"/>
    <lineage>
        <taxon>Bacteria</taxon>
        <taxon>Pseudomonadati</taxon>
        <taxon>Pseudomonadota</taxon>
        <taxon>Alphaproteobacteria</taxon>
        <taxon>Caulobacterales</taxon>
        <taxon>Caulobacteraceae</taxon>
        <taxon>Phenylobacterium</taxon>
    </lineage>
</organism>
<keyword evidence="3" id="KW-1185">Reference proteome</keyword>
<accession>A0A840A0M9</accession>
<sequence>MQQSGFAIGRTSPRAKVFLDGQMLTRASDEGFFYLGFDRDAGPSAQLRIDARGADVVRQLQIDRAEYDIQRIKGLRRVYQGQASPELEARIADETKRKAAAFASVTDRDDFKSGFSAPLRDFRVTARFGGQRIIDGRPRPPHYGIDLAAPTGTPVSTPAGGLVVLADPGMLFEGGLVMIDHGQGLVSAYLHLSSVDVSSGQILARGQRLGAVGSTGRATGPHLCWRLKWRGRHMNPMLMVGARGPAAA</sequence>
<comment type="caution">
    <text evidence="2">The sequence shown here is derived from an EMBL/GenBank/DDBJ whole genome shotgun (WGS) entry which is preliminary data.</text>
</comment>
<dbReference type="EMBL" id="JACIDK010000002">
    <property type="protein sequence ID" value="MBB3891203.1"/>
    <property type="molecule type" value="Genomic_DNA"/>
</dbReference>
<gene>
    <name evidence="2" type="ORF">GGQ61_001920</name>
</gene>
<dbReference type="InterPro" id="IPR011055">
    <property type="entry name" value="Dup_hybrid_motif"/>
</dbReference>
<dbReference type="InterPro" id="IPR016047">
    <property type="entry name" value="M23ase_b-sheet_dom"/>
</dbReference>
<dbReference type="RefSeq" id="WP_183771866.1">
    <property type="nucleotide sequence ID" value="NZ_JACIDK010000002.1"/>
</dbReference>
<protein>
    <submittedName>
        <fullName evidence="2">Murein DD-endopeptidase MepM/ murein hydrolase activator NlpD</fullName>
    </submittedName>
</protein>
<evidence type="ECO:0000259" key="1">
    <source>
        <dbReference type="Pfam" id="PF01551"/>
    </source>
</evidence>
<dbReference type="AlphaFoldDB" id="A0A840A0M9"/>
<dbReference type="GO" id="GO:0004222">
    <property type="term" value="F:metalloendopeptidase activity"/>
    <property type="evidence" value="ECO:0007669"/>
    <property type="project" value="TreeGrafter"/>
</dbReference>
<dbReference type="Proteomes" id="UP000530564">
    <property type="component" value="Unassembled WGS sequence"/>
</dbReference>
<evidence type="ECO:0000313" key="2">
    <source>
        <dbReference type="EMBL" id="MBB3891203.1"/>
    </source>
</evidence>
<keyword evidence="2" id="KW-0378">Hydrolase</keyword>
<dbReference type="PANTHER" id="PTHR21666:SF285">
    <property type="entry name" value="M23 FAMILY METALLOPEPTIDASE"/>
    <property type="match status" value="1"/>
</dbReference>
<dbReference type="SUPFAM" id="SSF51261">
    <property type="entry name" value="Duplicated hybrid motif"/>
    <property type="match status" value="1"/>
</dbReference>
<dbReference type="Pfam" id="PF01551">
    <property type="entry name" value="Peptidase_M23"/>
    <property type="match status" value="1"/>
</dbReference>
<feature type="domain" description="M23ase beta-sheet core" evidence="1">
    <location>
        <begin position="141"/>
        <end position="236"/>
    </location>
</feature>
<dbReference type="InterPro" id="IPR050570">
    <property type="entry name" value="Cell_wall_metabolism_enzyme"/>
</dbReference>
<reference evidence="2 3" key="1">
    <citation type="submission" date="2020-08" db="EMBL/GenBank/DDBJ databases">
        <title>Genomic Encyclopedia of Type Strains, Phase IV (KMG-IV): sequencing the most valuable type-strain genomes for metagenomic binning, comparative biology and taxonomic classification.</title>
        <authorList>
            <person name="Goeker M."/>
        </authorList>
    </citation>
    <scope>NUCLEOTIDE SEQUENCE [LARGE SCALE GENOMIC DNA]</scope>
    <source>
        <strain evidence="2 3">DSM 21793</strain>
    </source>
</reference>